<keyword evidence="1" id="KW-0479">Metal-binding</keyword>
<evidence type="ECO:0000256" key="3">
    <source>
        <dbReference type="ARBA" id="ARBA00022833"/>
    </source>
</evidence>
<dbReference type="InterPro" id="IPR036236">
    <property type="entry name" value="Znf_C2H2_sf"/>
</dbReference>
<name>A0A9P6MPC3_9FUNG</name>
<dbReference type="PROSITE" id="PS50157">
    <property type="entry name" value="ZINC_FINGER_C2H2_2"/>
    <property type="match status" value="1"/>
</dbReference>
<dbReference type="GO" id="GO:0008270">
    <property type="term" value="F:zinc ion binding"/>
    <property type="evidence" value="ECO:0007669"/>
    <property type="project" value="UniProtKB-KW"/>
</dbReference>
<evidence type="ECO:0000256" key="1">
    <source>
        <dbReference type="ARBA" id="ARBA00022723"/>
    </source>
</evidence>
<reference evidence="7" key="1">
    <citation type="journal article" date="2020" name="Fungal Divers.">
        <title>Resolving the Mortierellaceae phylogeny through synthesis of multi-gene phylogenetics and phylogenomics.</title>
        <authorList>
            <person name="Vandepol N."/>
            <person name="Liber J."/>
            <person name="Desiro A."/>
            <person name="Na H."/>
            <person name="Kennedy M."/>
            <person name="Barry K."/>
            <person name="Grigoriev I.V."/>
            <person name="Miller A.N."/>
            <person name="O'Donnell K."/>
            <person name="Stajich J.E."/>
            <person name="Bonito G."/>
        </authorList>
    </citation>
    <scope>NUCLEOTIDE SEQUENCE</scope>
    <source>
        <strain evidence="7">NRRL 2769</strain>
    </source>
</reference>
<keyword evidence="2 4" id="KW-0863">Zinc-finger</keyword>
<accession>A0A9P6MPC3</accession>
<evidence type="ECO:0000256" key="2">
    <source>
        <dbReference type="ARBA" id="ARBA00022771"/>
    </source>
</evidence>
<dbReference type="InterPro" id="IPR013087">
    <property type="entry name" value="Znf_C2H2_type"/>
</dbReference>
<dbReference type="PANTHER" id="PTHR23235">
    <property type="entry name" value="KRUEPPEL-LIKE TRANSCRIPTION FACTOR"/>
    <property type="match status" value="1"/>
</dbReference>
<evidence type="ECO:0000259" key="6">
    <source>
        <dbReference type="PROSITE" id="PS50157"/>
    </source>
</evidence>
<dbReference type="EMBL" id="JAAAID010001675">
    <property type="protein sequence ID" value="KAG0009147.1"/>
    <property type="molecule type" value="Genomic_DNA"/>
</dbReference>
<keyword evidence="8" id="KW-1185">Reference proteome</keyword>
<organism evidence="7 8">
    <name type="scientific">Entomortierella chlamydospora</name>
    <dbReference type="NCBI Taxonomy" id="101097"/>
    <lineage>
        <taxon>Eukaryota</taxon>
        <taxon>Fungi</taxon>
        <taxon>Fungi incertae sedis</taxon>
        <taxon>Mucoromycota</taxon>
        <taxon>Mortierellomycotina</taxon>
        <taxon>Mortierellomycetes</taxon>
        <taxon>Mortierellales</taxon>
        <taxon>Mortierellaceae</taxon>
        <taxon>Entomortierella</taxon>
    </lineage>
</organism>
<sequence length="273" mass="29715">MTSVAPQTPPSKVLPSATNTLIYPSPSLSPVTSFRSVMDSISAENRRISSVKSLMASANPPASPLDALVMALEATAEEIKDQSTHDQIIRSIPAAQEPEEEDPNATVPSSPTFFMKKPPASVPNTVPSLHQLPSLVLPEAAVFPQMSSLSSSHGTQHSVSVNLTPSTHPGQANNQRKMSFSSQGSADSATSVDSNGEHRKTFACSVGNCEKKFSQVAHLRIHERCHTGTRPFIENLGMEMERSERKDMGPHFFRRDGNLEIKKYHDRKGRLGF</sequence>
<evidence type="ECO:0000256" key="5">
    <source>
        <dbReference type="SAM" id="MobiDB-lite"/>
    </source>
</evidence>
<keyword evidence="3" id="KW-0862">Zinc</keyword>
<dbReference type="GO" id="GO:0000978">
    <property type="term" value="F:RNA polymerase II cis-regulatory region sequence-specific DNA binding"/>
    <property type="evidence" value="ECO:0007669"/>
    <property type="project" value="TreeGrafter"/>
</dbReference>
<feature type="region of interest" description="Disordered" evidence="5">
    <location>
        <begin position="148"/>
        <end position="195"/>
    </location>
</feature>
<proteinExistence type="predicted"/>
<evidence type="ECO:0000256" key="4">
    <source>
        <dbReference type="PROSITE-ProRule" id="PRU00042"/>
    </source>
</evidence>
<protein>
    <recommendedName>
        <fullName evidence="6">C2H2-type domain-containing protein</fullName>
    </recommendedName>
</protein>
<feature type="domain" description="C2H2-type" evidence="6">
    <location>
        <begin position="202"/>
        <end position="231"/>
    </location>
</feature>
<dbReference type="Gene3D" id="3.30.160.60">
    <property type="entry name" value="Classic Zinc Finger"/>
    <property type="match status" value="1"/>
</dbReference>
<dbReference type="Proteomes" id="UP000703661">
    <property type="component" value="Unassembled WGS sequence"/>
</dbReference>
<dbReference type="GO" id="GO:0000981">
    <property type="term" value="F:DNA-binding transcription factor activity, RNA polymerase II-specific"/>
    <property type="evidence" value="ECO:0007669"/>
    <property type="project" value="TreeGrafter"/>
</dbReference>
<dbReference type="PANTHER" id="PTHR23235:SF120">
    <property type="entry name" value="KRUPPEL-LIKE FACTOR 15"/>
    <property type="match status" value="1"/>
</dbReference>
<feature type="compositionally biased region" description="Polar residues" evidence="5">
    <location>
        <begin position="162"/>
        <end position="194"/>
    </location>
</feature>
<feature type="compositionally biased region" description="Low complexity" evidence="5">
    <location>
        <begin position="148"/>
        <end position="161"/>
    </location>
</feature>
<dbReference type="AlphaFoldDB" id="A0A9P6MPC3"/>
<comment type="caution">
    <text evidence="7">The sequence shown here is derived from an EMBL/GenBank/DDBJ whole genome shotgun (WGS) entry which is preliminary data.</text>
</comment>
<gene>
    <name evidence="7" type="ORF">BGZ80_002695</name>
</gene>
<evidence type="ECO:0000313" key="8">
    <source>
        <dbReference type="Proteomes" id="UP000703661"/>
    </source>
</evidence>
<dbReference type="PROSITE" id="PS00028">
    <property type="entry name" value="ZINC_FINGER_C2H2_1"/>
    <property type="match status" value="1"/>
</dbReference>
<evidence type="ECO:0000313" key="7">
    <source>
        <dbReference type="EMBL" id="KAG0009147.1"/>
    </source>
</evidence>
<dbReference type="SUPFAM" id="SSF57667">
    <property type="entry name" value="beta-beta-alpha zinc fingers"/>
    <property type="match status" value="1"/>
</dbReference>